<dbReference type="InterPro" id="IPR036291">
    <property type="entry name" value="NAD(P)-bd_dom_sf"/>
</dbReference>
<accession>A0A563DIK4</accession>
<dbReference type="PIRSF" id="PIRSF000445">
    <property type="entry name" value="4pyrrol_synth_GluRdtase"/>
    <property type="match status" value="1"/>
</dbReference>
<dbReference type="InterPro" id="IPR018214">
    <property type="entry name" value="GluRdtase_CS"/>
</dbReference>
<protein>
    <recommendedName>
        <fullName evidence="3 8">Glutamyl-tRNA reductase</fullName>
        <shortName evidence="8">GluTR</shortName>
        <ecNumber evidence="3 8">1.2.1.70</ecNumber>
    </recommendedName>
</protein>
<dbReference type="InterPro" id="IPR015896">
    <property type="entry name" value="4pyrrol_synth_GluRdtase_dimer"/>
</dbReference>
<dbReference type="Pfam" id="PF00745">
    <property type="entry name" value="GlutR_dimer"/>
    <property type="match status" value="1"/>
</dbReference>
<comment type="domain">
    <text evidence="8">Possesses an unusual extended V-shaped dimeric structure with each monomer consisting of three distinct domains arranged along a curved 'spinal' alpha-helix. The N-terminal catalytic domain specifically recognizes the glutamate moiety of the substrate. The second domain is the NADPH-binding domain, and the third C-terminal domain is responsible for dimerization.</text>
</comment>
<dbReference type="GO" id="GO:0008883">
    <property type="term" value="F:glutamyl-tRNA reductase activity"/>
    <property type="evidence" value="ECO:0007669"/>
    <property type="project" value="UniProtKB-UniRule"/>
</dbReference>
<comment type="pathway">
    <text evidence="1 8 13">Porphyrin-containing compound metabolism; protoporphyrin-IX biosynthesis; 5-aminolevulinate from L-glutamyl-tRNA(Glu): step 1/2.</text>
</comment>
<comment type="catalytic activity">
    <reaction evidence="7 8 13">
        <text>(S)-4-amino-5-oxopentanoate + tRNA(Glu) + NADP(+) = L-glutamyl-tRNA(Glu) + NADPH + H(+)</text>
        <dbReference type="Rhea" id="RHEA:12344"/>
        <dbReference type="Rhea" id="RHEA-COMP:9663"/>
        <dbReference type="Rhea" id="RHEA-COMP:9680"/>
        <dbReference type="ChEBI" id="CHEBI:15378"/>
        <dbReference type="ChEBI" id="CHEBI:57501"/>
        <dbReference type="ChEBI" id="CHEBI:57783"/>
        <dbReference type="ChEBI" id="CHEBI:58349"/>
        <dbReference type="ChEBI" id="CHEBI:78442"/>
        <dbReference type="ChEBI" id="CHEBI:78520"/>
        <dbReference type="EC" id="1.2.1.70"/>
    </reaction>
</comment>
<feature type="site" description="Important for activity" evidence="8 12">
    <location>
        <position position="122"/>
    </location>
</feature>
<dbReference type="PROSITE" id="PS00747">
    <property type="entry name" value="GLUTR"/>
    <property type="match status" value="1"/>
</dbReference>
<feature type="binding site" evidence="8 11">
    <location>
        <begin position="212"/>
        <end position="217"/>
    </location>
    <ligand>
        <name>NADP(+)</name>
        <dbReference type="ChEBI" id="CHEBI:58349"/>
    </ligand>
</feature>
<dbReference type="NCBIfam" id="TIGR01035">
    <property type="entry name" value="hemA"/>
    <property type="match status" value="1"/>
</dbReference>
<evidence type="ECO:0000256" key="12">
    <source>
        <dbReference type="PIRSR" id="PIRSR000445-4"/>
    </source>
</evidence>
<comment type="caution">
    <text evidence="17">The sequence shown here is derived from an EMBL/GenBank/DDBJ whole genome shotgun (WGS) entry which is preliminary data.</text>
</comment>
<evidence type="ECO:0000256" key="2">
    <source>
        <dbReference type="ARBA" id="ARBA00005916"/>
    </source>
</evidence>
<evidence type="ECO:0000256" key="7">
    <source>
        <dbReference type="ARBA" id="ARBA00047464"/>
    </source>
</evidence>
<dbReference type="InterPro" id="IPR036343">
    <property type="entry name" value="GluRdtase_N_sf"/>
</dbReference>
<evidence type="ECO:0000256" key="10">
    <source>
        <dbReference type="PIRSR" id="PIRSR000445-2"/>
    </source>
</evidence>
<dbReference type="SUPFAM" id="SSF69075">
    <property type="entry name" value="Glutamyl tRNA-reductase dimerization domain"/>
    <property type="match status" value="1"/>
</dbReference>
<keyword evidence="6 8" id="KW-0627">Porphyrin biosynthesis</keyword>
<evidence type="ECO:0000256" key="9">
    <source>
        <dbReference type="PIRSR" id="PIRSR000445-1"/>
    </source>
</evidence>
<keyword evidence="18" id="KW-1185">Reference proteome</keyword>
<dbReference type="SUPFAM" id="SSF69742">
    <property type="entry name" value="Glutamyl tRNA-reductase catalytic, N-terminal domain"/>
    <property type="match status" value="1"/>
</dbReference>
<evidence type="ECO:0000256" key="3">
    <source>
        <dbReference type="ARBA" id="ARBA00012970"/>
    </source>
</evidence>
<feature type="binding site" evidence="8 10">
    <location>
        <position position="132"/>
    </location>
    <ligand>
        <name>substrate</name>
    </ligand>
</feature>
<feature type="domain" description="Tetrapyrrole biosynthesis glutamyl-tRNA reductase dimerisation" evidence="14">
    <location>
        <begin position="340"/>
        <end position="433"/>
    </location>
</feature>
<dbReference type="InterPro" id="IPR000343">
    <property type="entry name" value="4pyrrol_synth_GluRdtase"/>
</dbReference>
<keyword evidence="5 8" id="KW-0560">Oxidoreductase</keyword>
<dbReference type="PANTHER" id="PTHR43013:SF1">
    <property type="entry name" value="GLUTAMYL-TRNA REDUCTASE"/>
    <property type="match status" value="1"/>
</dbReference>
<evidence type="ECO:0000256" key="11">
    <source>
        <dbReference type="PIRSR" id="PIRSR000445-3"/>
    </source>
</evidence>
<reference evidence="17 18" key="1">
    <citation type="submission" date="2019-02" db="EMBL/GenBank/DDBJ databases">
        <title>Apibacter muscae sp. nov.: a novel member of the house fly microbiota.</title>
        <authorList>
            <person name="Park R."/>
        </authorList>
    </citation>
    <scope>NUCLEOTIDE SEQUENCE [LARGE SCALE GENOMIC DNA]</scope>
    <source>
        <strain evidence="17 18">AL1</strain>
    </source>
</reference>
<dbReference type="InterPro" id="IPR006151">
    <property type="entry name" value="Shikm_DH/Glu-tRNA_Rdtase"/>
</dbReference>
<gene>
    <name evidence="8 17" type="primary">hemA</name>
    <name evidence="17" type="ORF">ETU09_02715</name>
</gene>
<evidence type="ECO:0000256" key="5">
    <source>
        <dbReference type="ARBA" id="ARBA00023002"/>
    </source>
</evidence>
<feature type="binding site" evidence="8 10">
    <location>
        <begin position="76"/>
        <end position="79"/>
    </location>
    <ligand>
        <name>substrate</name>
    </ligand>
</feature>
<dbReference type="InterPro" id="IPR036453">
    <property type="entry name" value="GluRdtase_dimer_dom_sf"/>
</dbReference>
<organism evidence="17 18">
    <name type="scientific">Apibacter muscae</name>
    <dbReference type="NCBI Taxonomy" id="2509004"/>
    <lineage>
        <taxon>Bacteria</taxon>
        <taxon>Pseudomonadati</taxon>
        <taxon>Bacteroidota</taxon>
        <taxon>Flavobacteriia</taxon>
        <taxon>Flavobacteriales</taxon>
        <taxon>Weeksellaceae</taxon>
        <taxon>Apibacter</taxon>
    </lineage>
</organism>
<dbReference type="GO" id="GO:0050661">
    <property type="term" value="F:NADP binding"/>
    <property type="evidence" value="ECO:0007669"/>
    <property type="project" value="InterPro"/>
</dbReference>
<evidence type="ECO:0000256" key="13">
    <source>
        <dbReference type="RuleBase" id="RU000584"/>
    </source>
</evidence>
<dbReference type="OrthoDB" id="110209at2"/>
<feature type="domain" description="Quinate/shikimate 5-dehydrogenase/glutamyl-tRNA reductase" evidence="15">
    <location>
        <begin position="200"/>
        <end position="325"/>
    </location>
</feature>
<dbReference type="SUPFAM" id="SSF51735">
    <property type="entry name" value="NAD(P)-binding Rossmann-fold domains"/>
    <property type="match status" value="1"/>
</dbReference>
<comment type="subunit">
    <text evidence="8">Homodimer.</text>
</comment>
<dbReference type="GO" id="GO:0019353">
    <property type="term" value="P:protoporphyrinogen IX biosynthetic process from glutamate"/>
    <property type="evidence" value="ECO:0007669"/>
    <property type="project" value="TreeGrafter"/>
</dbReference>
<dbReference type="Gene3D" id="3.40.50.720">
    <property type="entry name" value="NAD(P)-binding Rossmann-like Domain"/>
    <property type="match status" value="1"/>
</dbReference>
<evidence type="ECO:0000313" key="18">
    <source>
        <dbReference type="Proteomes" id="UP000319499"/>
    </source>
</evidence>
<dbReference type="Pfam" id="PF01488">
    <property type="entry name" value="Shikimate_DH"/>
    <property type="match status" value="1"/>
</dbReference>
<evidence type="ECO:0000256" key="1">
    <source>
        <dbReference type="ARBA" id="ARBA00005059"/>
    </source>
</evidence>
<feature type="binding site" evidence="8 10">
    <location>
        <position position="143"/>
    </location>
    <ligand>
        <name>substrate</name>
    </ligand>
</feature>
<evidence type="ECO:0000256" key="6">
    <source>
        <dbReference type="ARBA" id="ARBA00023244"/>
    </source>
</evidence>
<sequence>MYRYFACRRKPRFANEKFLTVYLSNCINNFFVVSLSYEKANSKVRGKFSFDSNTTHLFCEKISLIDPYTRVFVLSTCNRTEIYVQTEKIQELIKIFCKHIHASSDEFLSYSCLYQGEKAIKHFFRVASGLESQIIGDFEIISQIKKSFNSFKKFKITNAFLERLVNTGIQISKKIKNSTALSSGATSVSYAAVYYLIHNVPEISSKKIILVGTGKIGRNTCENLIKHLKYPNNLTLINRTRANAQDLADSFHLNVKDYKDLHTEINQSDIVIVATGANKTIFNKEDLTNNSKSIIFLDLSVPNNICPSLKESKNVKLLNVDDLSGIINQTFKQRIQEVPKAEGIIQEIMQEFILWCNNRRYVPLIQAFKSDLEKIKNIQKKSLDKDPSITSKIEDELSNQLIQKITNRLADYLINNPDKSEIATDLFKDMFKLQITQ</sequence>
<evidence type="ECO:0000259" key="15">
    <source>
        <dbReference type="Pfam" id="PF01488"/>
    </source>
</evidence>
<feature type="binding site" evidence="8 10">
    <location>
        <begin position="137"/>
        <end position="139"/>
    </location>
    <ligand>
        <name>substrate</name>
    </ligand>
</feature>
<keyword evidence="4 8" id="KW-0521">NADP</keyword>
<evidence type="ECO:0000313" key="17">
    <source>
        <dbReference type="EMBL" id="TWP29912.1"/>
    </source>
</evidence>
<dbReference type="HAMAP" id="MF_00087">
    <property type="entry name" value="Glu_tRNA_reductase"/>
    <property type="match status" value="1"/>
</dbReference>
<comment type="similarity">
    <text evidence="2 8 13">Belongs to the glutamyl-tRNA reductase family.</text>
</comment>
<feature type="domain" description="Glutamyl-tRNA reductase N-terminal" evidence="16">
    <location>
        <begin position="33"/>
        <end position="179"/>
    </location>
</feature>
<dbReference type="Proteomes" id="UP000319499">
    <property type="component" value="Unassembled WGS sequence"/>
</dbReference>
<dbReference type="Pfam" id="PF05201">
    <property type="entry name" value="GlutR_N"/>
    <property type="match status" value="1"/>
</dbReference>
<evidence type="ECO:0000259" key="14">
    <source>
        <dbReference type="Pfam" id="PF00745"/>
    </source>
</evidence>
<proteinExistence type="inferred from homology"/>
<dbReference type="UniPathway" id="UPA00251">
    <property type="reaction ID" value="UER00316"/>
</dbReference>
<evidence type="ECO:0000256" key="8">
    <source>
        <dbReference type="HAMAP-Rule" id="MF_00087"/>
    </source>
</evidence>
<dbReference type="PANTHER" id="PTHR43013">
    <property type="entry name" value="GLUTAMYL-TRNA REDUCTASE"/>
    <property type="match status" value="1"/>
</dbReference>
<name>A0A563DIK4_9FLAO</name>
<comment type="miscellaneous">
    <text evidence="8">During catalysis, the active site Cys acts as a nucleophile attacking the alpha-carbonyl group of tRNA-bound glutamate with the formation of a thioester intermediate between enzyme and glutamate, and the concomitant release of tRNA(Glu). The thioester intermediate is finally reduced by direct hydride transfer from NADPH, to form the product GSA.</text>
</comment>
<dbReference type="EMBL" id="SELH01000013">
    <property type="protein sequence ID" value="TWP29912.1"/>
    <property type="molecule type" value="Genomic_DNA"/>
</dbReference>
<dbReference type="InterPro" id="IPR015895">
    <property type="entry name" value="4pyrrol_synth_GluRdtase_N"/>
</dbReference>
<dbReference type="Gene3D" id="3.30.460.30">
    <property type="entry name" value="Glutamyl-tRNA reductase, N-terminal domain"/>
    <property type="match status" value="1"/>
</dbReference>
<feature type="active site" description="Nucleophile" evidence="8 9">
    <location>
        <position position="77"/>
    </location>
</feature>
<comment type="function">
    <text evidence="8">Catalyzes the NADPH-dependent reduction of glutamyl-tRNA(Glu) to glutamate 1-semialdehyde (GSA).</text>
</comment>
<evidence type="ECO:0000256" key="4">
    <source>
        <dbReference type="ARBA" id="ARBA00022857"/>
    </source>
</evidence>
<dbReference type="AlphaFoldDB" id="A0A563DIK4"/>
<evidence type="ECO:0000259" key="16">
    <source>
        <dbReference type="Pfam" id="PF05201"/>
    </source>
</evidence>
<dbReference type="EC" id="1.2.1.70" evidence="3 8"/>